<protein>
    <recommendedName>
        <fullName evidence="6">Beta-fructofuranosidase</fullName>
    </recommendedName>
</protein>
<reference evidence="4" key="1">
    <citation type="submission" date="2022-04" db="EMBL/GenBank/DDBJ databases">
        <title>A functionally conserved STORR gene fusion in Papaver species that diverged 16.8 million years ago.</title>
        <authorList>
            <person name="Catania T."/>
        </authorList>
    </citation>
    <scope>NUCLEOTIDE SEQUENCE</scope>
    <source>
        <strain evidence="4">S-188037</strain>
    </source>
</reference>
<keyword evidence="2" id="KW-0119">Carbohydrate metabolism</keyword>
<dbReference type="EMBL" id="JAJJMB010009125">
    <property type="protein sequence ID" value="KAI3916066.1"/>
    <property type="molecule type" value="Genomic_DNA"/>
</dbReference>
<proteinExistence type="predicted"/>
<dbReference type="InterPro" id="IPR024746">
    <property type="entry name" value="Glyco_hydro_100"/>
</dbReference>
<keyword evidence="1" id="KW-0378">Hydrolase</keyword>
<evidence type="ECO:0008006" key="6">
    <source>
        <dbReference type="Google" id="ProtNLM"/>
    </source>
</evidence>
<evidence type="ECO:0000313" key="4">
    <source>
        <dbReference type="EMBL" id="KAI3916066.1"/>
    </source>
</evidence>
<evidence type="ECO:0000313" key="5">
    <source>
        <dbReference type="Proteomes" id="UP001202328"/>
    </source>
</evidence>
<dbReference type="GO" id="GO:0004575">
    <property type="term" value="F:sucrose alpha-glucosidase activity"/>
    <property type="evidence" value="ECO:0007669"/>
    <property type="project" value="TreeGrafter"/>
</dbReference>
<dbReference type="GO" id="GO:0005987">
    <property type="term" value="P:sucrose catabolic process"/>
    <property type="evidence" value="ECO:0007669"/>
    <property type="project" value="TreeGrafter"/>
</dbReference>
<keyword evidence="3" id="KW-0326">Glycosidase</keyword>
<keyword evidence="5" id="KW-1185">Reference proteome</keyword>
<accession>A0AAD4XIL5</accession>
<evidence type="ECO:0000256" key="1">
    <source>
        <dbReference type="ARBA" id="ARBA00022801"/>
    </source>
</evidence>
<name>A0AAD4XIL5_9MAGN</name>
<dbReference type="AlphaFoldDB" id="A0AAD4XIL5"/>
<evidence type="ECO:0000256" key="3">
    <source>
        <dbReference type="ARBA" id="ARBA00023295"/>
    </source>
</evidence>
<dbReference type="Pfam" id="PF12899">
    <property type="entry name" value="Glyco_hydro_100"/>
    <property type="match status" value="1"/>
</dbReference>
<dbReference type="PANTHER" id="PTHR31916:SF49">
    <property type="entry name" value="ALKALINE_NEUTRAL INVERTASE C, MITOCHONDRIAL"/>
    <property type="match status" value="1"/>
</dbReference>
<organism evidence="4 5">
    <name type="scientific">Papaver atlanticum</name>
    <dbReference type="NCBI Taxonomy" id="357466"/>
    <lineage>
        <taxon>Eukaryota</taxon>
        <taxon>Viridiplantae</taxon>
        <taxon>Streptophyta</taxon>
        <taxon>Embryophyta</taxon>
        <taxon>Tracheophyta</taxon>
        <taxon>Spermatophyta</taxon>
        <taxon>Magnoliopsida</taxon>
        <taxon>Ranunculales</taxon>
        <taxon>Papaveraceae</taxon>
        <taxon>Papaveroideae</taxon>
        <taxon>Papaver</taxon>
    </lineage>
</organism>
<dbReference type="PANTHER" id="PTHR31916">
    <property type="match status" value="1"/>
</dbReference>
<comment type="caution">
    <text evidence="4">The sequence shown here is derived from an EMBL/GenBank/DDBJ whole genome shotgun (WGS) entry which is preliminary data.</text>
</comment>
<evidence type="ECO:0000256" key="2">
    <source>
        <dbReference type="ARBA" id="ARBA00023277"/>
    </source>
</evidence>
<gene>
    <name evidence="4" type="ORF">MKW98_004507</name>
</gene>
<feature type="non-terminal residue" evidence="4">
    <location>
        <position position="60"/>
    </location>
</feature>
<dbReference type="Proteomes" id="UP001202328">
    <property type="component" value="Unassembled WGS sequence"/>
</dbReference>
<dbReference type="GO" id="GO:0005739">
    <property type="term" value="C:mitochondrion"/>
    <property type="evidence" value="ECO:0007669"/>
    <property type="project" value="TreeGrafter"/>
</dbReference>
<dbReference type="GO" id="GO:0033926">
    <property type="term" value="F:endo-alpha-N-acetylgalactosaminidase activity"/>
    <property type="evidence" value="ECO:0007669"/>
    <property type="project" value="InterPro"/>
</dbReference>
<sequence>MDFRFFTLGNLWSIISSLGTPRQNQGILNLMEDKWEDLIGHMPLKICYSSLEYDEWRIIT</sequence>